<dbReference type="GO" id="GO:0008168">
    <property type="term" value="F:methyltransferase activity"/>
    <property type="evidence" value="ECO:0007669"/>
    <property type="project" value="UniProtKB-KW"/>
</dbReference>
<reference evidence="2" key="1">
    <citation type="submission" date="2016-10" db="EMBL/GenBank/DDBJ databases">
        <authorList>
            <person name="Varghese N."/>
            <person name="Submissions S."/>
        </authorList>
    </citation>
    <scope>NUCLEOTIDE SEQUENCE [LARGE SCALE GENOMIC DNA]</scope>
    <source>
        <strain evidence="2">DSM 45419</strain>
    </source>
</reference>
<dbReference type="STRING" id="1137991.SAMN05660642_03041"/>
<evidence type="ECO:0000313" key="1">
    <source>
        <dbReference type="EMBL" id="SDM65917.1"/>
    </source>
</evidence>
<accession>A0A1G9V1K3</accession>
<sequence length="96" mass="10793">MPELASATMHDPVYRVLKEADGYLTPSAILSKLMVPYDAIQLERRIAHPSKDFVIEIEDTSAGPAYRLGKFNACIGQDDHERHEAFAHRIGRSRIS</sequence>
<protein>
    <submittedName>
        <fullName evidence="1">DNA (Cytosine-5)-methyltransferase 1</fullName>
    </submittedName>
</protein>
<proteinExistence type="predicted"/>
<dbReference type="RefSeq" id="WP_245700438.1">
    <property type="nucleotide sequence ID" value="NZ_FNHE01000007.1"/>
</dbReference>
<gene>
    <name evidence="1" type="ORF">SAMN05660642_03041</name>
</gene>
<keyword evidence="1" id="KW-0489">Methyltransferase</keyword>
<keyword evidence="2" id="KW-1185">Reference proteome</keyword>
<dbReference type="AlphaFoldDB" id="A0A1G9V1K3"/>
<dbReference type="GO" id="GO:0032259">
    <property type="term" value="P:methylation"/>
    <property type="evidence" value="ECO:0007669"/>
    <property type="project" value="UniProtKB-KW"/>
</dbReference>
<keyword evidence="1" id="KW-0808">Transferase</keyword>
<name>A0A1G9V1K3_9ACTN</name>
<dbReference type="Proteomes" id="UP000198680">
    <property type="component" value="Unassembled WGS sequence"/>
</dbReference>
<dbReference type="EMBL" id="FNHE01000007">
    <property type="protein sequence ID" value="SDM65917.1"/>
    <property type="molecule type" value="Genomic_DNA"/>
</dbReference>
<evidence type="ECO:0000313" key="2">
    <source>
        <dbReference type="Proteomes" id="UP000198680"/>
    </source>
</evidence>
<organism evidence="1 2">
    <name type="scientific">Geodermatophilus siccatus</name>
    <dbReference type="NCBI Taxonomy" id="1137991"/>
    <lineage>
        <taxon>Bacteria</taxon>
        <taxon>Bacillati</taxon>
        <taxon>Actinomycetota</taxon>
        <taxon>Actinomycetes</taxon>
        <taxon>Geodermatophilales</taxon>
        <taxon>Geodermatophilaceae</taxon>
        <taxon>Geodermatophilus</taxon>
    </lineage>
</organism>